<organism evidence="5">
    <name type="scientific">Codium simulans</name>
    <dbReference type="NCBI Taxonomy" id="589376"/>
    <lineage>
        <taxon>Eukaryota</taxon>
        <taxon>Viridiplantae</taxon>
        <taxon>Chlorophyta</taxon>
        <taxon>core chlorophytes</taxon>
        <taxon>Ulvophyceae</taxon>
        <taxon>TCBD clade</taxon>
        <taxon>Bryopsidales</taxon>
        <taxon>Bryopsidineae</taxon>
        <taxon>Codiaceae</taxon>
        <taxon>Codium</taxon>
    </lineage>
</organism>
<dbReference type="InterPro" id="IPR036643">
    <property type="entry name" value="RNApol_insert_sf"/>
</dbReference>
<evidence type="ECO:0000256" key="3">
    <source>
        <dbReference type="ARBA" id="ARBA00031776"/>
    </source>
</evidence>
<dbReference type="SMART" id="SM00662">
    <property type="entry name" value="RPOLD"/>
    <property type="match status" value="1"/>
</dbReference>
<dbReference type="Gene3D" id="2.170.120.12">
    <property type="entry name" value="DNA-directed RNA polymerase, insert domain"/>
    <property type="match status" value="1"/>
</dbReference>
<keyword evidence="1 5" id="KW-0240">DNA-directed RNA polymerase</keyword>
<reference evidence="5" key="1">
    <citation type="journal article" date="2019" name="Mol. Phylogenet. Evol.">
        <title>Reassessment of the classification of bryopsidales (chlorophyta) based on chloroplast phylogenomic analyses.</title>
        <authorList>
            <person name="Cremen M.C."/>
            <person name="Leliaert F."/>
            <person name="West J."/>
            <person name="Lam D.W."/>
            <person name="Shimada S."/>
            <person name="Lopez-Bautista J.M."/>
            <person name="Verbruggen H."/>
        </authorList>
    </citation>
    <scope>NUCLEOTIDE SEQUENCE</scope>
</reference>
<proteinExistence type="predicted"/>
<dbReference type="SUPFAM" id="SSF47789">
    <property type="entry name" value="C-terminal domain of RNA polymerase alpha subunit"/>
    <property type="match status" value="1"/>
</dbReference>
<dbReference type="GO" id="GO:0046983">
    <property type="term" value="F:protein dimerization activity"/>
    <property type="evidence" value="ECO:0007669"/>
    <property type="project" value="InterPro"/>
</dbReference>
<keyword evidence="2" id="KW-0804">Transcription</keyword>
<dbReference type="GO" id="GO:0006351">
    <property type="term" value="P:DNA-templated transcription"/>
    <property type="evidence" value="ECO:0007669"/>
    <property type="project" value="InterPro"/>
</dbReference>
<dbReference type="CDD" id="cd06928">
    <property type="entry name" value="RNAP_alpha_NTD"/>
    <property type="match status" value="1"/>
</dbReference>
<dbReference type="InterPro" id="IPR036603">
    <property type="entry name" value="RBP11-like"/>
</dbReference>
<geneLocation type="chloroplast" evidence="5"/>
<keyword evidence="5" id="KW-0934">Plastid</keyword>
<dbReference type="Gene3D" id="3.30.1360.10">
    <property type="entry name" value="RNA polymerase, RBP11-like subunit"/>
    <property type="match status" value="1"/>
</dbReference>
<dbReference type="GeneID" id="30512046"/>
<dbReference type="SUPFAM" id="SSF55257">
    <property type="entry name" value="RBP11-like subunits of RNA polymerase"/>
    <property type="match status" value="1"/>
</dbReference>
<dbReference type="GO" id="GO:0000428">
    <property type="term" value="C:DNA-directed RNA polymerase complex"/>
    <property type="evidence" value="ECO:0007669"/>
    <property type="project" value="UniProtKB-KW"/>
</dbReference>
<evidence type="ECO:0000256" key="2">
    <source>
        <dbReference type="ARBA" id="ARBA00023163"/>
    </source>
</evidence>
<dbReference type="Pfam" id="PF01193">
    <property type="entry name" value="RNA_pol_L"/>
    <property type="match status" value="1"/>
</dbReference>
<feature type="domain" description="DNA-directed RNA polymerase RpoA/D/Rpb3-type" evidence="4">
    <location>
        <begin position="29"/>
        <end position="253"/>
    </location>
</feature>
<accession>A0A1I9LKJ8</accession>
<sequence length="346" mass="40556">MMKSTKLIFSCLETQILKNQNTNHLAHFSASFQLGFLPPQQGLTIANALRRTLLLQTMHYSIAGVFIENIKHEYCCIKGVHETVLDLLFNLQKIIFSSSKLRTKTQFVYLFVKGPKIVRAKDIPLPSFLYCINPEQYIATLDTNAILKITCLINNFENYSCIETTTHFYTKLYTQFIQPQIHKSNLKIKNTNFLFLDSKISPILNVNYTIKKNILNQEIIHFTICTNGSIHPSYLLHKSIKNLILCLIPYYNINHSLQIYKWPNGRKKNKILLKKKFLKKLLCIDLANFHLSLQTYQTLKKLNIFTFGDLYKFCFKSSKNFQDSYNFEYKELQTFLLKLKLYIQNL</sequence>
<dbReference type="EMBL" id="KT946603">
    <property type="protein sequence ID" value="ANJ70859.1"/>
    <property type="molecule type" value="Genomic_DNA"/>
</dbReference>
<protein>
    <recommendedName>
        <fullName evidence="3">Plastid-encoded RNA polymerase subunit alpha</fullName>
    </recommendedName>
</protein>
<keyword evidence="5" id="KW-0150">Chloroplast</keyword>
<dbReference type="InterPro" id="IPR011263">
    <property type="entry name" value="DNA-dir_RNA_pol_RpoA/D/Rpb3"/>
</dbReference>
<evidence type="ECO:0000313" key="5">
    <source>
        <dbReference type="EMBL" id="ANJ70859.1"/>
    </source>
</evidence>
<dbReference type="InterPro" id="IPR011262">
    <property type="entry name" value="DNA-dir_RNA_pol_insert"/>
</dbReference>
<evidence type="ECO:0000259" key="4">
    <source>
        <dbReference type="SMART" id="SM00662"/>
    </source>
</evidence>
<gene>
    <name evidence="5" type="primary">rpoA</name>
</gene>
<evidence type="ECO:0000256" key="1">
    <source>
        <dbReference type="ARBA" id="ARBA00022478"/>
    </source>
</evidence>
<dbReference type="RefSeq" id="YP_009326912.1">
    <property type="nucleotide sequence ID" value="NC_032043.1"/>
</dbReference>
<dbReference type="Pfam" id="PF01000">
    <property type="entry name" value="RNA_pol_A_bac"/>
    <property type="match status" value="1"/>
</dbReference>
<name>A0A1I9LKJ8_9CHLO</name>
<dbReference type="SUPFAM" id="SSF56553">
    <property type="entry name" value="Insert subdomain of RNA polymerase alpha subunit"/>
    <property type="match status" value="1"/>
</dbReference>
<dbReference type="GO" id="GO:0003899">
    <property type="term" value="F:DNA-directed RNA polymerase activity"/>
    <property type="evidence" value="ECO:0007669"/>
    <property type="project" value="InterPro"/>
</dbReference>
<dbReference type="AlphaFoldDB" id="A0A1I9LKJ8"/>